<sequence>MALSKLESEIQETITSLEKMKPPQRVVQQFFDSSEKNPINKIGADLKDKKEIGEMEGEYTKLIRAFGEIKLHFENAAKAILEGNCTDTSKEKFEERAMHYYTALQVVSGCQLHIAEQMRIQQKRTIMIRVETLHEKLKKDIDSYHNTVESVALEVADHQLRNINKGEKVSLDEVIPHIKAVYDRAYHDAHNPFWRWIKNRFIKSDRTKEIEFLNQISKHPQCNESIRLQAIRLVHDKIIKTEMFGKEGKIYKGSKLGKLLERVIENKNVEKDKDETLVDFINKNDLNDAIPDGLKDYLAKTYLEYGKSITAGNQ</sequence>
<evidence type="ECO:0000313" key="2">
    <source>
        <dbReference type="Proteomes" id="UP000054693"/>
    </source>
</evidence>
<name>A0A0W0ZTY0_9GAMM</name>
<accession>A0A0W0ZTY0</accession>
<dbReference type="AlphaFoldDB" id="A0A0W0ZTY0"/>
<comment type="caution">
    <text evidence="1">The sequence shown here is derived from an EMBL/GenBank/DDBJ whole genome shotgun (WGS) entry which is preliminary data.</text>
</comment>
<reference evidence="1 2" key="1">
    <citation type="submission" date="2015-11" db="EMBL/GenBank/DDBJ databases">
        <title>Genomic analysis of 38 Legionella species identifies large and diverse effector repertoires.</title>
        <authorList>
            <person name="Burstein D."/>
            <person name="Amaro F."/>
            <person name="Zusman T."/>
            <person name="Lifshitz Z."/>
            <person name="Cohen O."/>
            <person name="Gilbert J.A."/>
            <person name="Pupko T."/>
            <person name="Shuman H.A."/>
            <person name="Segal G."/>
        </authorList>
    </citation>
    <scope>NUCLEOTIDE SEQUENCE [LARGE SCALE GENOMIC DNA]</scope>
    <source>
        <strain evidence="1 2">ATCC 49180</strain>
    </source>
</reference>
<dbReference type="Proteomes" id="UP000054693">
    <property type="component" value="Unassembled WGS sequence"/>
</dbReference>
<proteinExistence type="predicted"/>
<gene>
    <name evidence="1" type="ORF">Ltuc_0460</name>
</gene>
<dbReference type="EMBL" id="LNZA01000001">
    <property type="protein sequence ID" value="KTD72613.1"/>
    <property type="molecule type" value="Genomic_DNA"/>
</dbReference>
<evidence type="ECO:0000313" key="1">
    <source>
        <dbReference type="EMBL" id="KTD72613.1"/>
    </source>
</evidence>
<dbReference type="PATRIC" id="fig|40335.7.peg.478"/>
<protein>
    <submittedName>
        <fullName evidence="1">Uncharacterized protein</fullName>
    </submittedName>
</protein>
<organism evidence="1 2">
    <name type="scientific">Legionella tucsonensis</name>
    <dbReference type="NCBI Taxonomy" id="40335"/>
    <lineage>
        <taxon>Bacteria</taxon>
        <taxon>Pseudomonadati</taxon>
        <taxon>Pseudomonadota</taxon>
        <taxon>Gammaproteobacteria</taxon>
        <taxon>Legionellales</taxon>
        <taxon>Legionellaceae</taxon>
        <taxon>Legionella</taxon>
    </lineage>
</organism>
<keyword evidence="2" id="KW-1185">Reference proteome</keyword>